<dbReference type="Pfam" id="PF01535">
    <property type="entry name" value="PPR"/>
    <property type="match status" value="3"/>
</dbReference>
<feature type="repeat" description="PPR" evidence="3">
    <location>
        <begin position="427"/>
        <end position="461"/>
    </location>
</feature>
<sequence length="735" mass="81855">MAAITPPALSAIPTPASGNGCRRQPADQHILSLLDDHSALGAPELKQVHARILRLGLFDNTYTASRLLTAWAIPPSRNLHHALQVFDQMSHPNLYSWNILIRAHAACQPELSLRIFSGMLADSPHSPDRFTFPFILKSAAELVMFREGSALHGLVIKSPFHSDIFILNSLVHFYAACGYLDLARLVFDHIPQRDVVSWNSMIAALARADLCDDALDLFEAMNQHGVLPNDITMIGILSVCGKKGDLELGRSMHSYIKLNRIPECLILDNAILHMYAKCGSSSDARLLFDTMKEKDSISWATMVFAYAKSREFDAARTMFDEMPSPDIAAWNALISGYEQNGRPREALAAFRELQNTNTEPDQITLVAALSACSQLSAIESGESIHFYLKTTSFDMNRHLATALIDMYSKCGDLEKAIRVFRSVENRDVFVWSAMIAGLGMYGRGKEALNLFQEMLEAKVKPNHVTFTNILCACSHAGLIEEGRLYFSEMQSLYKIAPAIEHYGCMVDILGRAGRLEESLRLINSMPVPPPSSVWGALLGACAVHGDVELGELAGEKLLRLEPRNDGAYVLLSNLYARAGRWEDVGLLRKRMKDQGLKKEAGCSSMEVGGVVHEFLAGDASHLLSEKIYKKLGEMMARLKNAGYEPKKTQVLQNVEDEHSKERALNLHSEKLAIAFGLIRTDGAGLIRIQKNLRICEDCHAMAKLVSDVYEREILIRDRYRFHHFEGGRCSCGDYW</sequence>
<proteinExistence type="inferred from homology"/>
<dbReference type="Pfam" id="PF13041">
    <property type="entry name" value="PPR_2"/>
    <property type="match status" value="3"/>
</dbReference>
<evidence type="ECO:0000313" key="6">
    <source>
        <dbReference type="EMBL" id="KAK8926139.1"/>
    </source>
</evidence>
<name>A0AAP0B4Q5_9ASPA</name>
<protein>
    <submittedName>
        <fullName evidence="6">Pentatricopeptide repeat-containing protein</fullName>
    </submittedName>
</protein>
<dbReference type="Proteomes" id="UP001418222">
    <property type="component" value="Unassembled WGS sequence"/>
</dbReference>
<comment type="caution">
    <text evidence="6">The sequence shown here is derived from an EMBL/GenBank/DDBJ whole genome shotgun (WGS) entry which is preliminary data.</text>
</comment>
<dbReference type="InterPro" id="IPR011990">
    <property type="entry name" value="TPR-like_helical_dom_sf"/>
</dbReference>
<dbReference type="PROSITE" id="PS51375">
    <property type="entry name" value="PPR"/>
    <property type="match status" value="4"/>
</dbReference>
<dbReference type="Pfam" id="PF14432">
    <property type="entry name" value="DYW_deaminase"/>
    <property type="match status" value="1"/>
</dbReference>
<dbReference type="PANTHER" id="PTHR47926">
    <property type="entry name" value="PENTATRICOPEPTIDE REPEAT-CONTAINING PROTEIN"/>
    <property type="match status" value="1"/>
</dbReference>
<evidence type="ECO:0000259" key="5">
    <source>
        <dbReference type="Pfam" id="PF14432"/>
    </source>
</evidence>
<dbReference type="FunFam" id="1.25.40.10:FF:000348">
    <property type="entry name" value="Pentatricopeptide repeat-containing protein chloroplastic"/>
    <property type="match status" value="1"/>
</dbReference>
<dbReference type="InterPro" id="IPR032867">
    <property type="entry name" value="DYW_dom"/>
</dbReference>
<dbReference type="PANTHER" id="PTHR47926:SF452">
    <property type="entry name" value="PENTATRICOPEPTIDE REPEAT-CONTAINING PROTEIN"/>
    <property type="match status" value="1"/>
</dbReference>
<feature type="domain" description="DYW" evidence="5">
    <location>
        <begin position="642"/>
        <end position="735"/>
    </location>
</feature>
<dbReference type="FunFam" id="1.25.40.10:FF:002148">
    <property type="entry name" value="Pentatricopeptide repeat-containing protein At2g29760, chloroplastic"/>
    <property type="match status" value="1"/>
</dbReference>
<dbReference type="AlphaFoldDB" id="A0AAP0B4Q5"/>
<dbReference type="GO" id="GO:0003723">
    <property type="term" value="F:RNA binding"/>
    <property type="evidence" value="ECO:0007669"/>
    <property type="project" value="InterPro"/>
</dbReference>
<keyword evidence="2" id="KW-0677">Repeat</keyword>
<dbReference type="GO" id="GO:0008270">
    <property type="term" value="F:zinc ion binding"/>
    <property type="evidence" value="ECO:0007669"/>
    <property type="project" value="InterPro"/>
</dbReference>
<evidence type="ECO:0000256" key="2">
    <source>
        <dbReference type="ARBA" id="ARBA00022737"/>
    </source>
</evidence>
<feature type="repeat" description="PPR" evidence="3">
    <location>
        <begin position="194"/>
        <end position="228"/>
    </location>
</feature>
<dbReference type="SUPFAM" id="SSF48452">
    <property type="entry name" value="TPR-like"/>
    <property type="match status" value="1"/>
</dbReference>
<dbReference type="Pfam" id="PF20431">
    <property type="entry name" value="E_motif"/>
    <property type="match status" value="1"/>
</dbReference>
<dbReference type="InterPro" id="IPR046960">
    <property type="entry name" value="PPR_At4g14850-like_plant"/>
</dbReference>
<dbReference type="FunFam" id="1.25.40.10:FF:000427">
    <property type="entry name" value="Pentatricopeptide repeat-containing protein chloroplastic"/>
    <property type="match status" value="1"/>
</dbReference>
<dbReference type="InterPro" id="IPR046848">
    <property type="entry name" value="E_motif"/>
</dbReference>
<keyword evidence="7" id="KW-1185">Reference proteome</keyword>
<evidence type="ECO:0000313" key="7">
    <source>
        <dbReference type="Proteomes" id="UP001418222"/>
    </source>
</evidence>
<dbReference type="NCBIfam" id="TIGR00756">
    <property type="entry name" value="PPR"/>
    <property type="match status" value="6"/>
</dbReference>
<comment type="similarity">
    <text evidence="1">Belongs to the PPR family. PCMP-H subfamily.</text>
</comment>
<evidence type="ECO:0000256" key="3">
    <source>
        <dbReference type="PROSITE-ProRule" id="PRU00708"/>
    </source>
</evidence>
<dbReference type="EMBL" id="JBBWWQ010000016">
    <property type="protein sequence ID" value="KAK8926139.1"/>
    <property type="molecule type" value="Genomic_DNA"/>
</dbReference>
<evidence type="ECO:0000256" key="1">
    <source>
        <dbReference type="ARBA" id="ARBA00006643"/>
    </source>
</evidence>
<feature type="repeat" description="PPR" evidence="3">
    <location>
        <begin position="295"/>
        <end position="325"/>
    </location>
</feature>
<dbReference type="GO" id="GO:0009451">
    <property type="term" value="P:RNA modification"/>
    <property type="evidence" value="ECO:0007669"/>
    <property type="project" value="InterPro"/>
</dbReference>
<dbReference type="InterPro" id="IPR002885">
    <property type="entry name" value="PPR_rpt"/>
</dbReference>
<accession>A0AAP0B4Q5</accession>
<dbReference type="Gene3D" id="1.25.40.10">
    <property type="entry name" value="Tetratricopeptide repeat domain"/>
    <property type="match status" value="4"/>
</dbReference>
<gene>
    <name evidence="6" type="primary">PCMP-H33</name>
    <name evidence="6" type="ORF">KSP39_PZI018292</name>
</gene>
<feature type="region of interest" description="Disordered" evidence="4">
    <location>
        <begin position="1"/>
        <end position="21"/>
    </location>
</feature>
<reference evidence="6 7" key="1">
    <citation type="journal article" date="2022" name="Nat. Plants">
        <title>Genomes of leafy and leafless Platanthera orchids illuminate the evolution of mycoheterotrophy.</title>
        <authorList>
            <person name="Li M.H."/>
            <person name="Liu K.W."/>
            <person name="Li Z."/>
            <person name="Lu H.C."/>
            <person name="Ye Q.L."/>
            <person name="Zhang D."/>
            <person name="Wang J.Y."/>
            <person name="Li Y.F."/>
            <person name="Zhong Z.M."/>
            <person name="Liu X."/>
            <person name="Yu X."/>
            <person name="Liu D.K."/>
            <person name="Tu X.D."/>
            <person name="Liu B."/>
            <person name="Hao Y."/>
            <person name="Liao X.Y."/>
            <person name="Jiang Y.T."/>
            <person name="Sun W.H."/>
            <person name="Chen J."/>
            <person name="Chen Y.Q."/>
            <person name="Ai Y."/>
            <person name="Zhai J.W."/>
            <person name="Wu S.S."/>
            <person name="Zhou Z."/>
            <person name="Hsiao Y.Y."/>
            <person name="Wu W.L."/>
            <person name="Chen Y.Y."/>
            <person name="Lin Y.F."/>
            <person name="Hsu J.L."/>
            <person name="Li C.Y."/>
            <person name="Wang Z.W."/>
            <person name="Zhao X."/>
            <person name="Zhong W.Y."/>
            <person name="Ma X.K."/>
            <person name="Ma L."/>
            <person name="Huang J."/>
            <person name="Chen G.Z."/>
            <person name="Huang M.Z."/>
            <person name="Huang L."/>
            <person name="Peng D.H."/>
            <person name="Luo Y.B."/>
            <person name="Zou S.Q."/>
            <person name="Chen S.P."/>
            <person name="Lan S."/>
            <person name="Tsai W.C."/>
            <person name="Van de Peer Y."/>
            <person name="Liu Z.J."/>
        </authorList>
    </citation>
    <scope>NUCLEOTIDE SEQUENCE [LARGE SCALE GENOMIC DNA]</scope>
    <source>
        <strain evidence="6">Lor287</strain>
    </source>
</reference>
<feature type="repeat" description="PPR" evidence="3">
    <location>
        <begin position="326"/>
        <end position="360"/>
    </location>
</feature>
<organism evidence="6 7">
    <name type="scientific">Platanthera zijinensis</name>
    <dbReference type="NCBI Taxonomy" id="2320716"/>
    <lineage>
        <taxon>Eukaryota</taxon>
        <taxon>Viridiplantae</taxon>
        <taxon>Streptophyta</taxon>
        <taxon>Embryophyta</taxon>
        <taxon>Tracheophyta</taxon>
        <taxon>Spermatophyta</taxon>
        <taxon>Magnoliopsida</taxon>
        <taxon>Liliopsida</taxon>
        <taxon>Asparagales</taxon>
        <taxon>Orchidaceae</taxon>
        <taxon>Orchidoideae</taxon>
        <taxon>Orchideae</taxon>
        <taxon>Orchidinae</taxon>
        <taxon>Platanthera</taxon>
    </lineage>
</organism>
<evidence type="ECO:0000256" key="4">
    <source>
        <dbReference type="SAM" id="MobiDB-lite"/>
    </source>
</evidence>